<dbReference type="InterPro" id="IPR013762">
    <property type="entry name" value="Integrase-like_cat_sf"/>
</dbReference>
<reference evidence="3" key="1">
    <citation type="submission" date="2022-10" db="EMBL/GenBank/DDBJ databases">
        <title>The complete genomes of actinobacterial strains from the NBC collection.</title>
        <authorList>
            <person name="Joergensen T.S."/>
            <person name="Alvarez Arevalo M."/>
            <person name="Sterndorff E.B."/>
            <person name="Faurdal D."/>
            <person name="Vuksanovic O."/>
            <person name="Mourched A.-S."/>
            <person name="Charusanti P."/>
            <person name="Shaw S."/>
            <person name="Blin K."/>
            <person name="Weber T."/>
        </authorList>
    </citation>
    <scope>NUCLEOTIDE SEQUENCE</scope>
    <source>
        <strain evidence="3">NBC 00180</strain>
    </source>
</reference>
<dbReference type="GO" id="GO:0015074">
    <property type="term" value="P:DNA integration"/>
    <property type="evidence" value="ECO:0007669"/>
    <property type="project" value="InterPro"/>
</dbReference>
<keyword evidence="1" id="KW-0233">DNA recombination</keyword>
<dbReference type="PANTHER" id="PTHR30349:SF64">
    <property type="entry name" value="PROPHAGE INTEGRASE INTD-RELATED"/>
    <property type="match status" value="1"/>
</dbReference>
<proteinExistence type="predicted"/>
<sequence length="255" mass="28761">MDWAVVNEIIGRNPCKKVKGAGSRAKEIREHKSKARRLTTREVLAMLDACPPRYRAMLWLMAGCGLRLGEAMAVSRDQIDFKAETLRVDFQITEDGATESGKNSALQRRHIKARDEEEPGRVVPLPPNVAFELRRHIKNHGLWGPDRLLFPNVTRTGYLYASYFYPKIWMVALDKGGVSYCKAHSLRHYYGSRLLYAGVPENDVADWMGHCSTDVLREHYHYIFEGAEQRGRAAIATMLTPGADDPTEAEASDVA</sequence>
<dbReference type="InterPro" id="IPR011010">
    <property type="entry name" value="DNA_brk_join_enz"/>
</dbReference>
<dbReference type="CDD" id="cd01189">
    <property type="entry name" value="INT_ICEBs1_C_like"/>
    <property type="match status" value="1"/>
</dbReference>
<dbReference type="InterPro" id="IPR002104">
    <property type="entry name" value="Integrase_catalytic"/>
</dbReference>
<dbReference type="InterPro" id="IPR050090">
    <property type="entry name" value="Tyrosine_recombinase_XerCD"/>
</dbReference>
<organism evidence="3">
    <name type="scientific">Streptomyces sp. NBC_00180</name>
    <dbReference type="NCBI Taxonomy" id="2903632"/>
    <lineage>
        <taxon>Bacteria</taxon>
        <taxon>Bacillati</taxon>
        <taxon>Actinomycetota</taxon>
        <taxon>Actinomycetes</taxon>
        <taxon>Kitasatosporales</taxon>
        <taxon>Streptomycetaceae</taxon>
        <taxon>Streptomyces</taxon>
    </lineage>
</organism>
<dbReference type="GO" id="GO:0003677">
    <property type="term" value="F:DNA binding"/>
    <property type="evidence" value="ECO:0007669"/>
    <property type="project" value="InterPro"/>
</dbReference>
<dbReference type="AlphaFoldDB" id="A0AAU1I0N0"/>
<dbReference type="PROSITE" id="PS51898">
    <property type="entry name" value="TYR_RECOMBINASE"/>
    <property type="match status" value="1"/>
</dbReference>
<gene>
    <name evidence="3" type="ORF">OG477_23860</name>
</gene>
<evidence type="ECO:0000259" key="2">
    <source>
        <dbReference type="PROSITE" id="PS51898"/>
    </source>
</evidence>
<dbReference type="SUPFAM" id="SSF56349">
    <property type="entry name" value="DNA breaking-rejoining enzymes"/>
    <property type="match status" value="1"/>
</dbReference>
<evidence type="ECO:0000256" key="1">
    <source>
        <dbReference type="ARBA" id="ARBA00023172"/>
    </source>
</evidence>
<evidence type="ECO:0000313" key="3">
    <source>
        <dbReference type="EMBL" id="WTP88209.1"/>
    </source>
</evidence>
<dbReference type="Pfam" id="PF00589">
    <property type="entry name" value="Phage_integrase"/>
    <property type="match status" value="1"/>
</dbReference>
<dbReference type="EMBL" id="CP108140">
    <property type="protein sequence ID" value="WTP88209.1"/>
    <property type="molecule type" value="Genomic_DNA"/>
</dbReference>
<protein>
    <submittedName>
        <fullName evidence="3">Site-specific integrase</fullName>
    </submittedName>
</protein>
<accession>A0AAU1I0N0</accession>
<dbReference type="PANTHER" id="PTHR30349">
    <property type="entry name" value="PHAGE INTEGRASE-RELATED"/>
    <property type="match status" value="1"/>
</dbReference>
<name>A0AAU1I0N0_9ACTN</name>
<feature type="domain" description="Tyr recombinase" evidence="2">
    <location>
        <begin position="33"/>
        <end position="236"/>
    </location>
</feature>
<dbReference type="Gene3D" id="1.10.443.10">
    <property type="entry name" value="Intergrase catalytic core"/>
    <property type="match status" value="1"/>
</dbReference>
<dbReference type="GO" id="GO:0006310">
    <property type="term" value="P:DNA recombination"/>
    <property type="evidence" value="ECO:0007669"/>
    <property type="project" value="UniProtKB-KW"/>
</dbReference>